<dbReference type="SUPFAM" id="SSF47413">
    <property type="entry name" value="lambda repressor-like DNA-binding domains"/>
    <property type="match status" value="1"/>
</dbReference>
<accession>A0ABW3SGD5</accession>
<name>A0ABW3SGD5_9BACL</name>
<dbReference type="Proteomes" id="UP001597211">
    <property type="component" value="Unassembled WGS sequence"/>
</dbReference>
<evidence type="ECO:0000313" key="2">
    <source>
        <dbReference type="Proteomes" id="UP001597211"/>
    </source>
</evidence>
<dbReference type="EMBL" id="JBHTKZ010000040">
    <property type="protein sequence ID" value="MFD1183222.1"/>
    <property type="molecule type" value="Genomic_DNA"/>
</dbReference>
<organism evidence="1 2">
    <name type="scientific">Paenibacillus timonensis</name>
    <dbReference type="NCBI Taxonomy" id="225915"/>
    <lineage>
        <taxon>Bacteria</taxon>
        <taxon>Bacillati</taxon>
        <taxon>Bacillota</taxon>
        <taxon>Bacilli</taxon>
        <taxon>Bacillales</taxon>
        <taxon>Paenibacillaceae</taxon>
        <taxon>Paenibacillus</taxon>
    </lineage>
</organism>
<proteinExistence type="predicted"/>
<sequence>MEMLTREKYVERKCEEWAAIGGSFKTVREAYGLSALKVAIGVGVSESTLRRFEKGMPVLAAKTLEQAYKMFLQLHKVLSLGFHSHLYSPEIESLGARLIIDWELGGTGAVTVYRLDNTEVAKFDTGDFETNCALATDLCERLKQPYYFTY</sequence>
<dbReference type="CDD" id="cd00093">
    <property type="entry name" value="HTH_XRE"/>
    <property type="match status" value="1"/>
</dbReference>
<dbReference type="InterPro" id="IPR010982">
    <property type="entry name" value="Lambda_DNA-bd_dom_sf"/>
</dbReference>
<reference evidence="2" key="1">
    <citation type="journal article" date="2019" name="Int. J. Syst. Evol. Microbiol.">
        <title>The Global Catalogue of Microorganisms (GCM) 10K type strain sequencing project: providing services to taxonomists for standard genome sequencing and annotation.</title>
        <authorList>
            <consortium name="The Broad Institute Genomics Platform"/>
            <consortium name="The Broad Institute Genome Sequencing Center for Infectious Disease"/>
            <person name="Wu L."/>
            <person name="Ma J."/>
        </authorList>
    </citation>
    <scope>NUCLEOTIDE SEQUENCE [LARGE SCALE GENOMIC DNA]</scope>
    <source>
        <strain evidence="2">CCUG 48216</strain>
    </source>
</reference>
<evidence type="ECO:0000313" key="1">
    <source>
        <dbReference type="EMBL" id="MFD1183222.1"/>
    </source>
</evidence>
<dbReference type="RefSeq" id="WP_240270368.1">
    <property type="nucleotide sequence ID" value="NZ_JAKSXN010000044.1"/>
</dbReference>
<keyword evidence="2" id="KW-1185">Reference proteome</keyword>
<gene>
    <name evidence="1" type="ORF">ACFQ2Z_17935</name>
</gene>
<dbReference type="InterPro" id="IPR001387">
    <property type="entry name" value="Cro/C1-type_HTH"/>
</dbReference>
<protein>
    <submittedName>
        <fullName evidence="1">Helix-turn-helix domain-containing protein</fullName>
    </submittedName>
</protein>
<comment type="caution">
    <text evidence="1">The sequence shown here is derived from an EMBL/GenBank/DDBJ whole genome shotgun (WGS) entry which is preliminary data.</text>
</comment>